<evidence type="ECO:0000313" key="2">
    <source>
        <dbReference type="EMBL" id="MBB6202449.1"/>
    </source>
</evidence>
<dbReference type="Proteomes" id="UP000032614">
    <property type="component" value="Chromosome 1"/>
</dbReference>
<dbReference type="SUPFAM" id="SSF51735">
    <property type="entry name" value="NAD(P)-binding Rossmann-fold domains"/>
    <property type="match status" value="1"/>
</dbReference>
<dbReference type="EMBL" id="JACIIK010000005">
    <property type="protein sequence ID" value="MBB6202449.1"/>
    <property type="molecule type" value="Genomic_DNA"/>
</dbReference>
<dbReference type="AlphaFoldDB" id="A0AAW3UUX8"/>
<evidence type="ECO:0000313" key="4">
    <source>
        <dbReference type="Proteomes" id="UP000518681"/>
    </source>
</evidence>
<reference evidence="1 3" key="1">
    <citation type="journal article" date="2015" name="Genome Announc.">
        <title>Complete genome sequences for 59 burkholderia isolates, both pathogenic and near neighbor.</title>
        <authorList>
            <person name="Johnson S.L."/>
            <person name="Bishop-Lilly K.A."/>
            <person name="Ladner J.T."/>
            <person name="Daligault H.E."/>
            <person name="Davenport K.W."/>
            <person name="Jaissle J."/>
            <person name="Frey K.G."/>
            <person name="Koroleva G.I."/>
            <person name="Bruce D.C."/>
            <person name="Coyne S.R."/>
            <person name="Broomall S.M."/>
            <person name="Li P.E."/>
            <person name="Teshima H."/>
            <person name="Gibbons H.S."/>
            <person name="Palacios G.F."/>
            <person name="Rosenzweig C.N."/>
            <person name="Redden C.L."/>
            <person name="Xu Y."/>
            <person name="Minogue T.D."/>
            <person name="Chain P.S."/>
        </authorList>
    </citation>
    <scope>NUCLEOTIDE SEQUENCE [LARGE SCALE GENOMIC DNA]</scope>
    <source>
        <strain evidence="1 3">ATCC BAA-463</strain>
    </source>
</reference>
<dbReference type="Gene3D" id="3.40.50.720">
    <property type="entry name" value="NAD(P)-binding Rossmann-like Domain"/>
    <property type="match status" value="1"/>
</dbReference>
<evidence type="ECO:0000313" key="3">
    <source>
        <dbReference type="Proteomes" id="UP000032614"/>
    </source>
</evidence>
<name>A0AAW3UUX8_9BURK</name>
<sequence>MSSKVAIVTGASQGIGRSTAIRLASGTTKRHEEPVLISG</sequence>
<protein>
    <submittedName>
        <fullName evidence="2">NAD(P)-dependent dehydrogenase (Short-subunit alcohol dehydrogenase family)</fullName>
    </submittedName>
</protein>
<accession>A0AAW3UUX8</accession>
<dbReference type="Proteomes" id="UP000518681">
    <property type="component" value="Unassembled WGS sequence"/>
</dbReference>
<proteinExistence type="predicted"/>
<organism evidence="2 4">
    <name type="scientific">Paraburkholderia fungorum</name>
    <dbReference type="NCBI Taxonomy" id="134537"/>
    <lineage>
        <taxon>Bacteria</taxon>
        <taxon>Pseudomonadati</taxon>
        <taxon>Pseudomonadota</taxon>
        <taxon>Betaproteobacteria</taxon>
        <taxon>Burkholderiales</taxon>
        <taxon>Burkholderiaceae</taxon>
        <taxon>Paraburkholderia</taxon>
    </lineage>
</organism>
<dbReference type="InterPro" id="IPR036291">
    <property type="entry name" value="NAD(P)-bd_dom_sf"/>
</dbReference>
<reference evidence="2 4" key="2">
    <citation type="submission" date="2020-08" db="EMBL/GenBank/DDBJ databases">
        <title>Genomic Encyclopedia of Type Strains, Phase IV (KMG-V): Genome sequencing to study the core and pangenomes of soil and plant-associated prokaryotes.</title>
        <authorList>
            <person name="Whitman W."/>
        </authorList>
    </citation>
    <scope>NUCLEOTIDE SEQUENCE [LARGE SCALE GENOMIC DNA]</scope>
    <source>
        <strain evidence="2 4">SEMIA 4013</strain>
    </source>
</reference>
<dbReference type="EMBL" id="CP010026">
    <property type="protein sequence ID" value="AJZ60178.1"/>
    <property type="molecule type" value="Genomic_DNA"/>
</dbReference>
<gene>
    <name evidence="2" type="ORF">GGD69_003308</name>
    <name evidence="1" type="ORF">OI25_3671</name>
</gene>
<dbReference type="KEGG" id="bfn:OI25_3671"/>
<evidence type="ECO:0000313" key="1">
    <source>
        <dbReference type="EMBL" id="AJZ60178.1"/>
    </source>
</evidence>